<dbReference type="EMBL" id="BJWL01000333">
    <property type="protein sequence ID" value="GFS39548.1"/>
    <property type="molecule type" value="Genomic_DNA"/>
</dbReference>
<feature type="compositionally biased region" description="Acidic residues" evidence="1">
    <location>
        <begin position="541"/>
        <end position="569"/>
    </location>
</feature>
<evidence type="ECO:0000256" key="1">
    <source>
        <dbReference type="SAM" id="MobiDB-lite"/>
    </source>
</evidence>
<proteinExistence type="predicted"/>
<accession>A0A7J0DPA6</accession>
<sequence length="782" mass="87365">MEGPTADTVPDPFASIFSHNHSRLPDDTVFFSIFPDFSLTTTAAAATATASAQLQFLHLQILHSLSPHTSAYLWQHEPFTLSLSTATATSCLCSSSNHDNLPHLHGKLRFGDNLDDEWFVVALLFHVSRLFPNLSVRVWDTDGDFLLIEAAFHLPRWINPDTSANRVFIRGGELQIIDKNQFPSNATLRDSLSYLINCGNKSRASDPVQSAIKNRIRDFPEKAMRNMHTVRVRVPVSVAQVLKHEPCLISLAVEGFYDRDIDSMKFAAKMERFLKNRSGEEIVEVCVRMSRAMYAQLVQQNFQAPKCYPMPPRSETRIYAEAELGMKIACGFEMVYQSRRREGLEGKGSTWEAFRESLESSGYFEGLLPGSKEHRRLMENAQEYYRNSSVYSRASEMMSAPVRRIDEILALPHSSDDFRGQELPPSDDDSWLYNGEDELNAALLERQKEMELYNSKHKGKQKLKEQQDSGPSSDKNLDDFGLGEIAKSMQAFVHKMSSYKGAEVPENRNLEAVDFDVDRFMKDMESVMGHQVSEDASSNLDIEEGSSSDSDMDFDDSEEGSDIEPSENNEEADAFMGSYSDALNEELRVSTLNRSFVRAQAQSLKTNEGTSNATEGVDVQGKSNAAESMDEEFTPVDVDLNLVKSFLDSFSSQQGLPGPASNLLGNNSAYYAHILCCLVMAALGVVVPKSVHYSLFCHCISDPIGRLRRQWRTGPGSMLLRQCISNHIGKGVNGCLQGQDRYFYVNASQAPSVNASMLLLHQRPGRQRRVPRLGDAIACSSA</sequence>
<dbReference type="Pfam" id="PF07093">
    <property type="entry name" value="SGT1"/>
    <property type="match status" value="1"/>
</dbReference>
<keyword evidence="3" id="KW-1185">Reference proteome</keyword>
<dbReference type="GO" id="GO:0005634">
    <property type="term" value="C:nucleus"/>
    <property type="evidence" value="ECO:0007669"/>
    <property type="project" value="TreeGrafter"/>
</dbReference>
<dbReference type="Proteomes" id="UP000585474">
    <property type="component" value="Unassembled WGS sequence"/>
</dbReference>
<evidence type="ECO:0000313" key="3">
    <source>
        <dbReference type="Proteomes" id="UP000585474"/>
    </source>
</evidence>
<feature type="region of interest" description="Disordered" evidence="1">
    <location>
        <begin position="453"/>
        <end position="480"/>
    </location>
</feature>
<name>A0A7J0DPA6_9ERIC</name>
<organism evidence="2 3">
    <name type="scientific">Actinidia rufa</name>
    <dbReference type="NCBI Taxonomy" id="165716"/>
    <lineage>
        <taxon>Eukaryota</taxon>
        <taxon>Viridiplantae</taxon>
        <taxon>Streptophyta</taxon>
        <taxon>Embryophyta</taxon>
        <taxon>Tracheophyta</taxon>
        <taxon>Spermatophyta</taxon>
        <taxon>Magnoliopsida</taxon>
        <taxon>eudicotyledons</taxon>
        <taxon>Gunneridae</taxon>
        <taxon>Pentapetalae</taxon>
        <taxon>asterids</taxon>
        <taxon>Ericales</taxon>
        <taxon>Actinidiaceae</taxon>
        <taxon>Actinidia</taxon>
    </lineage>
</organism>
<protein>
    <submittedName>
        <fullName evidence="2">Uncharacterized protein</fullName>
    </submittedName>
</protein>
<dbReference type="AlphaFoldDB" id="A0A7J0DPA6"/>
<gene>
    <name evidence="2" type="ORF">Acr_00g0063590</name>
</gene>
<comment type="caution">
    <text evidence="2">The sequence shown here is derived from an EMBL/GenBank/DDBJ whole genome shotgun (WGS) entry which is preliminary data.</text>
</comment>
<feature type="region of interest" description="Disordered" evidence="1">
    <location>
        <begin position="529"/>
        <end position="569"/>
    </location>
</feature>
<reference evidence="3" key="1">
    <citation type="submission" date="2019-07" db="EMBL/GenBank/DDBJ databases">
        <title>De Novo Assembly of kiwifruit Actinidia rufa.</title>
        <authorList>
            <person name="Sugita-Konishi S."/>
            <person name="Sato K."/>
            <person name="Mori E."/>
            <person name="Abe Y."/>
            <person name="Kisaki G."/>
            <person name="Hamano K."/>
            <person name="Suezawa K."/>
            <person name="Otani M."/>
            <person name="Fukuda T."/>
            <person name="Manabe T."/>
            <person name="Gomi K."/>
            <person name="Tabuchi M."/>
            <person name="Akimitsu K."/>
            <person name="Kataoka I."/>
        </authorList>
    </citation>
    <scope>NUCLEOTIDE SEQUENCE [LARGE SCALE GENOMIC DNA]</scope>
    <source>
        <strain evidence="3">cv. Fuchu</strain>
    </source>
</reference>
<dbReference type="PANTHER" id="PTHR13060">
    <property type="entry name" value="SGT1 PROTEIN HSGT1 SUPPRESSOR OF GCR2"/>
    <property type="match status" value="1"/>
</dbReference>
<dbReference type="OrthoDB" id="27237at2759"/>
<dbReference type="InterPro" id="IPR010770">
    <property type="entry name" value="Ecd"/>
</dbReference>
<evidence type="ECO:0000313" key="2">
    <source>
        <dbReference type="EMBL" id="GFS39548.1"/>
    </source>
</evidence>
<dbReference type="PANTHER" id="PTHR13060:SF0">
    <property type="entry name" value="PROTEIN ECDYSONELESS HOMOLOG"/>
    <property type="match status" value="1"/>
</dbReference>